<dbReference type="Gene3D" id="3.10.129.10">
    <property type="entry name" value="Hotdog Thioesterase"/>
    <property type="match status" value="1"/>
</dbReference>
<sequence>MPAVMHTGKGGIPLKKSERRVALVKYLVENPFATDDQLAEMFHVSVATIRLDRAALHIPEVRERTRLVAAARQDAVRSLSEREVVGDIVELQLNRSASSVMHVTSAQVFSRTGIVRGHYLFAQVNSLATALVDAEVALTVKTELRFYQTVRLGQTVFARADAVGERFGVVKCRVASVCGGQTVLDGWIWVAKAEDERSLATGGDIE</sequence>
<dbReference type="InterPro" id="IPR036388">
    <property type="entry name" value="WH-like_DNA-bd_sf"/>
</dbReference>
<evidence type="ECO:0000313" key="1">
    <source>
        <dbReference type="EMBL" id="MDQ0190861.1"/>
    </source>
</evidence>
<dbReference type="SUPFAM" id="SSF54637">
    <property type="entry name" value="Thioesterase/thiol ester dehydrase-isomerase"/>
    <property type="match status" value="1"/>
</dbReference>
<name>A0ABT9XME3_9BACL</name>
<protein>
    <submittedName>
        <fullName evidence="1">Acyl-coenzyme A thioesterase PaaI-like protein</fullName>
    </submittedName>
</protein>
<dbReference type="Proteomes" id="UP001232973">
    <property type="component" value="Unassembled WGS sequence"/>
</dbReference>
<dbReference type="EMBL" id="JAUSTP010000025">
    <property type="protein sequence ID" value="MDQ0190861.1"/>
    <property type="molecule type" value="Genomic_DNA"/>
</dbReference>
<dbReference type="InterPro" id="IPR036390">
    <property type="entry name" value="WH_DNA-bd_sf"/>
</dbReference>
<keyword evidence="2" id="KW-1185">Reference proteome</keyword>
<dbReference type="Gene3D" id="1.10.10.10">
    <property type="entry name" value="Winged helix-like DNA-binding domain superfamily/Winged helix DNA-binding domain"/>
    <property type="match status" value="1"/>
</dbReference>
<dbReference type="RefSeq" id="WP_274456176.1">
    <property type="nucleotide sequence ID" value="NZ_CP067097.1"/>
</dbReference>
<comment type="caution">
    <text evidence="1">The sequence shown here is derived from an EMBL/GenBank/DDBJ whole genome shotgun (WGS) entry which is preliminary data.</text>
</comment>
<organism evidence="1 2">
    <name type="scientific">Alicyclobacillus cycloheptanicus</name>
    <dbReference type="NCBI Taxonomy" id="1457"/>
    <lineage>
        <taxon>Bacteria</taxon>
        <taxon>Bacillati</taxon>
        <taxon>Bacillota</taxon>
        <taxon>Bacilli</taxon>
        <taxon>Bacillales</taxon>
        <taxon>Alicyclobacillaceae</taxon>
        <taxon>Alicyclobacillus</taxon>
    </lineage>
</organism>
<reference evidence="1 2" key="1">
    <citation type="submission" date="2023-07" db="EMBL/GenBank/DDBJ databases">
        <title>Genomic Encyclopedia of Type Strains, Phase IV (KMG-IV): sequencing the most valuable type-strain genomes for metagenomic binning, comparative biology and taxonomic classification.</title>
        <authorList>
            <person name="Goeker M."/>
        </authorList>
    </citation>
    <scope>NUCLEOTIDE SEQUENCE [LARGE SCALE GENOMIC DNA]</scope>
    <source>
        <strain evidence="1 2">DSM 4006</strain>
    </source>
</reference>
<dbReference type="SUPFAM" id="SSF46785">
    <property type="entry name" value="Winged helix' DNA-binding domain"/>
    <property type="match status" value="1"/>
</dbReference>
<dbReference type="InterPro" id="IPR029069">
    <property type="entry name" value="HotDog_dom_sf"/>
</dbReference>
<proteinExistence type="predicted"/>
<evidence type="ECO:0000313" key="2">
    <source>
        <dbReference type="Proteomes" id="UP001232973"/>
    </source>
</evidence>
<accession>A0ABT9XME3</accession>
<gene>
    <name evidence="1" type="ORF">J2S03_002728</name>
</gene>
<dbReference type="NCBIfam" id="NF003359">
    <property type="entry name" value="PRK04424.1"/>
    <property type="match status" value="1"/>
</dbReference>